<organism evidence="2 3">
    <name type="scientific">Natronoglomus mannanivorans</name>
    <dbReference type="NCBI Taxonomy" id="2979990"/>
    <lineage>
        <taxon>Archaea</taxon>
        <taxon>Methanobacteriati</taxon>
        <taxon>Methanobacteriota</taxon>
        <taxon>Stenosarchaea group</taxon>
        <taxon>Halobacteria</taxon>
        <taxon>Halobacteriales</taxon>
        <taxon>Natrialbaceae</taxon>
        <taxon>Natronoglomus</taxon>
    </lineage>
</organism>
<keyword evidence="3" id="KW-1185">Reference proteome</keyword>
<gene>
    <name evidence="2" type="ORF">OB955_02365</name>
</gene>
<evidence type="ECO:0000313" key="2">
    <source>
        <dbReference type="EMBL" id="MCU4971585.1"/>
    </source>
</evidence>
<name>A0ABT2Q9H5_9EURY</name>
<accession>A0ABT2Q9H5</accession>
<evidence type="ECO:0000259" key="1">
    <source>
        <dbReference type="Pfam" id="PF09414"/>
    </source>
</evidence>
<dbReference type="Proteomes" id="UP001320972">
    <property type="component" value="Unassembled WGS sequence"/>
</dbReference>
<evidence type="ECO:0000313" key="3">
    <source>
        <dbReference type="Proteomes" id="UP001320972"/>
    </source>
</evidence>
<keyword evidence="2" id="KW-0436">Ligase</keyword>
<dbReference type="InterPro" id="IPR021122">
    <property type="entry name" value="RNA_ligase_dom_REL/Rnl2"/>
</dbReference>
<reference evidence="2 3" key="1">
    <citation type="submission" date="2022-09" db="EMBL/GenBank/DDBJ databases">
        <title>Enrichment on poylsaccharides allowed isolation of novel metabolic and taxonomic groups of Haloarchaea.</title>
        <authorList>
            <person name="Sorokin D.Y."/>
            <person name="Elcheninov A.G."/>
            <person name="Khizhniak T.V."/>
            <person name="Kolganova T.V."/>
            <person name="Kublanov I.V."/>
        </authorList>
    </citation>
    <scope>NUCLEOTIDE SEQUENCE [LARGE SCALE GENOMIC DNA]</scope>
    <source>
        <strain evidence="2 3">AArc-m2/3/4</strain>
    </source>
</reference>
<comment type="caution">
    <text evidence="2">The sequence shown here is derived from an EMBL/GenBank/DDBJ whole genome shotgun (WGS) entry which is preliminary data.</text>
</comment>
<protein>
    <submittedName>
        <fullName evidence="2">RNA ligase family protein</fullName>
    </submittedName>
</protein>
<dbReference type="GO" id="GO:0016874">
    <property type="term" value="F:ligase activity"/>
    <property type="evidence" value="ECO:0007669"/>
    <property type="project" value="UniProtKB-KW"/>
</dbReference>
<dbReference type="EMBL" id="JAOPKB010000001">
    <property type="protein sequence ID" value="MCU4971585.1"/>
    <property type="molecule type" value="Genomic_DNA"/>
</dbReference>
<sequence length="279" mass="32426">MNEFPSIPRLETDPVDRFGRSHLWIQEKVDGANFRFQLQRSGVLRFGSRSRVYDTEEIPAPYRHVVRHVRERIDRDALRSAVEDVEAVVFFGEAMHRHAIDYDWDRTPSFLGFDIWNGTAGRYLPPDTVEKVYRRLGLTPINTIRKEVRAVDFDPDAYEIPSSNWYDGPAEGVIVRDKTGIRSKLLHPDVREVDETVPVDAPVPELAQRYATDRRFEKLATKLEDRERAVTVDRLSERAFEDIVREKHTQLCHGDRSVDMRAFRSDVASMASQFVAKRR</sequence>
<dbReference type="Gene3D" id="3.30.470.30">
    <property type="entry name" value="DNA ligase/mRNA capping enzyme"/>
    <property type="match status" value="1"/>
</dbReference>
<dbReference type="SUPFAM" id="SSF56091">
    <property type="entry name" value="DNA ligase/mRNA capping enzyme, catalytic domain"/>
    <property type="match status" value="1"/>
</dbReference>
<proteinExistence type="predicted"/>
<feature type="domain" description="RNA ligase" evidence="1">
    <location>
        <begin position="22"/>
        <end position="181"/>
    </location>
</feature>
<dbReference type="RefSeq" id="WP_338006870.1">
    <property type="nucleotide sequence ID" value="NZ_JAOPKB010000001.1"/>
</dbReference>
<dbReference type="Pfam" id="PF09414">
    <property type="entry name" value="RNA_ligase"/>
    <property type="match status" value="1"/>
</dbReference>